<organism evidence="1 2">
    <name type="scientific">Brasilonema bromeliae SPC951</name>
    <dbReference type="NCBI Taxonomy" id="385972"/>
    <lineage>
        <taxon>Bacteria</taxon>
        <taxon>Bacillati</taxon>
        <taxon>Cyanobacteriota</taxon>
        <taxon>Cyanophyceae</taxon>
        <taxon>Nostocales</taxon>
        <taxon>Scytonemataceae</taxon>
        <taxon>Brasilonema</taxon>
        <taxon>Bromeliae group (in: Brasilonema)</taxon>
    </lineage>
</organism>
<dbReference type="EMBL" id="QMEB01000057">
    <property type="protein sequence ID" value="NMG19744.1"/>
    <property type="molecule type" value="Genomic_DNA"/>
</dbReference>
<protein>
    <submittedName>
        <fullName evidence="1">Uncharacterized protein</fullName>
    </submittedName>
</protein>
<evidence type="ECO:0000313" key="2">
    <source>
        <dbReference type="Proteomes" id="UP000718564"/>
    </source>
</evidence>
<evidence type="ECO:0000313" key="1">
    <source>
        <dbReference type="EMBL" id="NMG19744.1"/>
    </source>
</evidence>
<comment type="caution">
    <text evidence="1">The sequence shown here is derived from an EMBL/GenBank/DDBJ whole genome shotgun (WGS) entry which is preliminary data.</text>
</comment>
<gene>
    <name evidence="1" type="ORF">DP116_09845</name>
</gene>
<reference evidence="1 2" key="1">
    <citation type="submission" date="2018-06" db="EMBL/GenBank/DDBJ databases">
        <title>Comparative genomics of Brasilonema spp. strains.</title>
        <authorList>
            <person name="Alvarenga D.O."/>
            <person name="Fiore M.F."/>
            <person name="Varani A.M."/>
        </authorList>
    </citation>
    <scope>NUCLEOTIDE SEQUENCE [LARGE SCALE GENOMIC DNA]</scope>
    <source>
        <strain evidence="1 2">SPC951</strain>
    </source>
</reference>
<accession>A0ABX1P633</accession>
<proteinExistence type="predicted"/>
<dbReference type="Proteomes" id="UP000718564">
    <property type="component" value="Unassembled WGS sequence"/>
</dbReference>
<keyword evidence="2" id="KW-1185">Reference proteome</keyword>
<sequence length="75" mass="8528">MHSLLVDDVQSQQYLFLPQQADVKRAMGNRALTGDRHFGKILVSHRSGAQAGSSFIKFYKKKKMAKAHTKYVKHP</sequence>
<name>A0ABX1P633_9CYAN</name>